<keyword evidence="3" id="KW-1185">Reference proteome</keyword>
<organism evidence="2 3">
    <name type="scientific">Blastococcus mobilis</name>
    <dbReference type="NCBI Taxonomy" id="1938746"/>
    <lineage>
        <taxon>Bacteria</taxon>
        <taxon>Bacillati</taxon>
        <taxon>Actinomycetota</taxon>
        <taxon>Actinomycetes</taxon>
        <taxon>Geodermatophilales</taxon>
        <taxon>Geodermatophilaceae</taxon>
        <taxon>Blastococcus</taxon>
    </lineage>
</organism>
<keyword evidence="1" id="KW-0472">Membrane</keyword>
<evidence type="ECO:0000313" key="2">
    <source>
        <dbReference type="EMBL" id="SNR81808.1"/>
    </source>
</evidence>
<reference evidence="2 3" key="1">
    <citation type="submission" date="2017-06" db="EMBL/GenBank/DDBJ databases">
        <authorList>
            <person name="Kim H.J."/>
            <person name="Triplett B.A."/>
        </authorList>
    </citation>
    <scope>NUCLEOTIDE SEQUENCE [LARGE SCALE GENOMIC DNA]</scope>
    <source>
        <strain evidence="2 3">DSM 44272</strain>
    </source>
</reference>
<proteinExistence type="predicted"/>
<keyword evidence="1" id="KW-1133">Transmembrane helix</keyword>
<evidence type="ECO:0000256" key="1">
    <source>
        <dbReference type="SAM" id="Phobius"/>
    </source>
</evidence>
<dbReference type="AlphaFoldDB" id="A0A238ZFN1"/>
<protein>
    <recommendedName>
        <fullName evidence="4">Histidine kinase</fullName>
    </recommendedName>
</protein>
<accession>A0A238ZFN1</accession>
<dbReference type="EMBL" id="FZNO01000028">
    <property type="protein sequence ID" value="SNR81808.1"/>
    <property type="molecule type" value="Genomic_DNA"/>
</dbReference>
<evidence type="ECO:0000313" key="3">
    <source>
        <dbReference type="Proteomes" id="UP000198403"/>
    </source>
</evidence>
<dbReference type="Proteomes" id="UP000198403">
    <property type="component" value="Unassembled WGS sequence"/>
</dbReference>
<sequence length="88" mass="9410">MTHRNATEVRWLATLAGGGVVLVAVAGLLETLRRSVQEVDAAVGRAWTAGKLVAQDTQTGHLLSGTTDRTAVLRRDVGMPDGDEERTR</sequence>
<evidence type="ECO:0008006" key="4">
    <source>
        <dbReference type="Google" id="ProtNLM"/>
    </source>
</evidence>
<name>A0A238ZFN1_9ACTN</name>
<keyword evidence="1" id="KW-0812">Transmembrane</keyword>
<feature type="transmembrane region" description="Helical" evidence="1">
    <location>
        <begin position="12"/>
        <end position="29"/>
    </location>
</feature>
<dbReference type="RefSeq" id="WP_089338352.1">
    <property type="nucleotide sequence ID" value="NZ_FZNO01000028.1"/>
</dbReference>
<dbReference type="OrthoDB" id="5196474at2"/>
<gene>
    <name evidence="2" type="ORF">SAMN06272737_12820</name>
</gene>